<dbReference type="Gene3D" id="1.20.120.530">
    <property type="entry name" value="GntR ligand-binding domain-like"/>
    <property type="match status" value="1"/>
</dbReference>
<organism evidence="5 6">
    <name type="scientific">Saliniramus fredricksonii</name>
    <dbReference type="NCBI Taxonomy" id="1653334"/>
    <lineage>
        <taxon>Bacteria</taxon>
        <taxon>Pseudomonadati</taxon>
        <taxon>Pseudomonadota</taxon>
        <taxon>Alphaproteobacteria</taxon>
        <taxon>Hyphomicrobiales</taxon>
        <taxon>Salinarimonadaceae</taxon>
        <taxon>Saliniramus</taxon>
    </lineage>
</organism>
<sequence>MNEASMTGEAAQAGLSEGGGRAQDIYERLRDDLLALRLVPGERLSERNLERRLGASRTPIREALMRLEAEGLVQRGEGGLRVAPLDLDELLEVFELRIETEALAVRLACSRADHARLDALQARMDGVLADPSPDAWYAIGTDYHIELAALSGNRFVHRSVRDAVTRIARARWLMASSEAGRCAAHREHSAIVAMIRDNRPDEAEAAIRAHIGIVRDSLVTAMREEHRGWKARGVQMMMGQG</sequence>
<keyword evidence="3" id="KW-0804">Transcription</keyword>
<dbReference type="SUPFAM" id="SSF46785">
    <property type="entry name" value="Winged helix' DNA-binding domain"/>
    <property type="match status" value="1"/>
</dbReference>
<evidence type="ECO:0000256" key="2">
    <source>
        <dbReference type="ARBA" id="ARBA00023125"/>
    </source>
</evidence>
<dbReference type="Pfam" id="PF07729">
    <property type="entry name" value="FCD"/>
    <property type="match status" value="1"/>
</dbReference>
<dbReference type="Proteomes" id="UP000182800">
    <property type="component" value="Unassembled WGS sequence"/>
</dbReference>
<dbReference type="InterPro" id="IPR036390">
    <property type="entry name" value="WH_DNA-bd_sf"/>
</dbReference>
<dbReference type="Gene3D" id="1.10.10.10">
    <property type="entry name" value="Winged helix-like DNA-binding domain superfamily/Winged helix DNA-binding domain"/>
    <property type="match status" value="1"/>
</dbReference>
<dbReference type="PANTHER" id="PTHR43537:SF45">
    <property type="entry name" value="GNTR FAMILY REGULATORY PROTEIN"/>
    <property type="match status" value="1"/>
</dbReference>
<dbReference type="GO" id="GO:0003677">
    <property type="term" value="F:DNA binding"/>
    <property type="evidence" value="ECO:0007669"/>
    <property type="project" value="UniProtKB-KW"/>
</dbReference>
<evidence type="ECO:0000313" key="5">
    <source>
        <dbReference type="EMBL" id="SCC82494.1"/>
    </source>
</evidence>
<evidence type="ECO:0000259" key="4">
    <source>
        <dbReference type="PROSITE" id="PS50949"/>
    </source>
</evidence>
<dbReference type="EMBL" id="FMBM01000003">
    <property type="protein sequence ID" value="SCC82494.1"/>
    <property type="molecule type" value="Genomic_DNA"/>
</dbReference>
<dbReference type="PANTHER" id="PTHR43537">
    <property type="entry name" value="TRANSCRIPTIONAL REGULATOR, GNTR FAMILY"/>
    <property type="match status" value="1"/>
</dbReference>
<evidence type="ECO:0000256" key="1">
    <source>
        <dbReference type="ARBA" id="ARBA00023015"/>
    </source>
</evidence>
<dbReference type="PROSITE" id="PS50949">
    <property type="entry name" value="HTH_GNTR"/>
    <property type="match status" value="1"/>
</dbReference>
<dbReference type="SMART" id="SM00345">
    <property type="entry name" value="HTH_GNTR"/>
    <property type="match status" value="1"/>
</dbReference>
<dbReference type="InterPro" id="IPR011711">
    <property type="entry name" value="GntR_C"/>
</dbReference>
<dbReference type="SMART" id="SM00895">
    <property type="entry name" value="FCD"/>
    <property type="match status" value="1"/>
</dbReference>
<keyword evidence="2 5" id="KW-0238">DNA-binding</keyword>
<dbReference type="RefSeq" id="WP_238947320.1">
    <property type="nucleotide sequence ID" value="NZ_FMBM01000003.1"/>
</dbReference>
<dbReference type="SUPFAM" id="SSF48008">
    <property type="entry name" value="GntR ligand-binding domain-like"/>
    <property type="match status" value="1"/>
</dbReference>
<dbReference type="InterPro" id="IPR008920">
    <property type="entry name" value="TF_FadR/GntR_C"/>
</dbReference>
<dbReference type="Pfam" id="PF00392">
    <property type="entry name" value="GntR"/>
    <property type="match status" value="1"/>
</dbReference>
<accession>A0ABY0KDF7</accession>
<reference evidence="5 6" key="1">
    <citation type="submission" date="2016-08" db="EMBL/GenBank/DDBJ databases">
        <authorList>
            <person name="Varghese N."/>
            <person name="Submissions Spin"/>
        </authorList>
    </citation>
    <scope>NUCLEOTIDE SEQUENCE [LARGE SCALE GENOMIC DNA]</scope>
    <source>
        <strain evidence="5 6">HL-109</strain>
    </source>
</reference>
<dbReference type="InterPro" id="IPR036388">
    <property type="entry name" value="WH-like_DNA-bd_sf"/>
</dbReference>
<evidence type="ECO:0000313" key="6">
    <source>
        <dbReference type="Proteomes" id="UP000182800"/>
    </source>
</evidence>
<keyword evidence="6" id="KW-1185">Reference proteome</keyword>
<dbReference type="PRINTS" id="PR00035">
    <property type="entry name" value="HTHGNTR"/>
</dbReference>
<dbReference type="InterPro" id="IPR000524">
    <property type="entry name" value="Tscrpt_reg_HTH_GntR"/>
</dbReference>
<proteinExistence type="predicted"/>
<comment type="caution">
    <text evidence="5">The sequence shown here is derived from an EMBL/GenBank/DDBJ whole genome shotgun (WGS) entry which is preliminary data.</text>
</comment>
<keyword evidence="1" id="KW-0805">Transcription regulation</keyword>
<protein>
    <submittedName>
        <fullName evidence="5">DNA-binding transcriptional regulator, GntR family</fullName>
    </submittedName>
</protein>
<evidence type="ECO:0000256" key="3">
    <source>
        <dbReference type="ARBA" id="ARBA00023163"/>
    </source>
</evidence>
<gene>
    <name evidence="5" type="ORF">GA0071312_3497</name>
</gene>
<feature type="domain" description="HTH gntR-type" evidence="4">
    <location>
        <begin position="19"/>
        <end position="85"/>
    </location>
</feature>
<name>A0ABY0KDF7_9HYPH</name>